<dbReference type="AlphaFoldDB" id="B2KBV6"/>
<keyword evidence="3" id="KW-1185">Reference proteome</keyword>
<reference evidence="2 3" key="1">
    <citation type="journal article" date="2009" name="Appl. Environ. Microbiol.">
        <title>Genomic analysis of 'Elusimicrobium minutum,' the first cultivated representative of the phylum 'Elusimicrobia' (formerly termite group 1).</title>
        <authorList>
            <person name="Herlemann D.P.R."/>
            <person name="Geissinger O."/>
            <person name="Ikeda-Ohtsubo W."/>
            <person name="Kunin V."/>
            <person name="Sun H."/>
            <person name="Lapidus A."/>
            <person name="Hugenholtz P."/>
            <person name="Brune A."/>
        </authorList>
    </citation>
    <scope>NUCLEOTIDE SEQUENCE [LARGE SCALE GENOMIC DNA]</scope>
    <source>
        <strain evidence="2 3">Pei191</strain>
    </source>
</reference>
<dbReference type="OrthoDB" id="9778182at2"/>
<accession>B2KBV6</accession>
<dbReference type="Proteomes" id="UP000001029">
    <property type="component" value="Chromosome"/>
</dbReference>
<dbReference type="HOGENOM" id="CLU_1198262_0_0_0"/>
<evidence type="ECO:0000313" key="2">
    <source>
        <dbReference type="EMBL" id="ACC97860.1"/>
    </source>
</evidence>
<gene>
    <name evidence="2" type="ordered locus">Emin_0300</name>
</gene>
<evidence type="ECO:0000256" key="1">
    <source>
        <dbReference type="SAM" id="SignalP"/>
    </source>
</evidence>
<evidence type="ECO:0000313" key="3">
    <source>
        <dbReference type="Proteomes" id="UP000001029"/>
    </source>
</evidence>
<dbReference type="STRING" id="445932.Emin_0300"/>
<proteinExistence type="predicted"/>
<dbReference type="KEGG" id="emi:Emin_0300"/>
<dbReference type="RefSeq" id="WP_012414475.1">
    <property type="nucleotide sequence ID" value="NC_010644.1"/>
</dbReference>
<dbReference type="EMBL" id="CP001055">
    <property type="protein sequence ID" value="ACC97860.1"/>
    <property type="molecule type" value="Genomic_DNA"/>
</dbReference>
<name>B2KBV6_ELUMP</name>
<protein>
    <submittedName>
        <fullName evidence="2">Uncharacterized protein</fullName>
    </submittedName>
</protein>
<feature type="chain" id="PRO_5002777706" evidence="1">
    <location>
        <begin position="20"/>
        <end position="231"/>
    </location>
</feature>
<organism evidence="2 3">
    <name type="scientific">Elusimicrobium minutum (strain Pei191)</name>
    <dbReference type="NCBI Taxonomy" id="445932"/>
    <lineage>
        <taxon>Bacteria</taxon>
        <taxon>Pseudomonadati</taxon>
        <taxon>Elusimicrobiota</taxon>
        <taxon>Elusimicrobia</taxon>
        <taxon>Elusimicrobiales</taxon>
        <taxon>Elusimicrobiaceae</taxon>
        <taxon>Elusimicrobium</taxon>
    </lineage>
</organism>
<keyword evidence="1" id="KW-0732">Signal</keyword>
<feature type="signal peptide" evidence="1">
    <location>
        <begin position="1"/>
        <end position="19"/>
    </location>
</feature>
<sequence length="231" mass="26692">MKRLFSVIFLLVCAVCVHAQDLRKDSILIDVPTAETLDHYSLDFNTRFFSQNSVMTSVDFGVYPRLNIGFSIAAQELIGNETPIKVLTPQLQAKFKIYDGSLYLPAIAIGYDGREYFYDRHIKEYAHEKKGGYLVLSREIIIPNLQVHPGINFSDFDSSDIFFFTGVNFNIEDKVNVLFEWDNVHNIKDSRLNAGLRIYLLASLDLDFAFRDMAHKDTFERIVQLRWKANF</sequence>